<feature type="coiled-coil region" evidence="1">
    <location>
        <begin position="572"/>
        <end position="642"/>
    </location>
</feature>
<evidence type="ECO:0000256" key="1">
    <source>
        <dbReference type="SAM" id="Coils"/>
    </source>
</evidence>
<comment type="caution">
    <text evidence="2">The sequence shown here is derived from an EMBL/GenBank/DDBJ whole genome shotgun (WGS) entry which is preliminary data.</text>
</comment>
<dbReference type="Proteomes" id="UP000290572">
    <property type="component" value="Unassembled WGS sequence"/>
</dbReference>
<reference evidence="2 3" key="1">
    <citation type="submission" date="2018-03" db="EMBL/GenBank/DDBJ databases">
        <title>Draft genome sequence of Rohu Carp (Labeo rohita).</title>
        <authorList>
            <person name="Das P."/>
            <person name="Kushwaha B."/>
            <person name="Joshi C.G."/>
            <person name="Kumar D."/>
            <person name="Nagpure N.S."/>
            <person name="Sahoo L."/>
            <person name="Das S.P."/>
            <person name="Bit A."/>
            <person name="Patnaik S."/>
            <person name="Meher P.K."/>
            <person name="Jayasankar P."/>
            <person name="Koringa P.G."/>
            <person name="Patel N.V."/>
            <person name="Hinsu A.T."/>
            <person name="Kumar R."/>
            <person name="Pandey M."/>
            <person name="Agarwal S."/>
            <person name="Srivastava S."/>
            <person name="Singh M."/>
            <person name="Iquebal M.A."/>
            <person name="Jaiswal S."/>
            <person name="Angadi U.B."/>
            <person name="Kumar N."/>
            <person name="Raza M."/>
            <person name="Shah T.M."/>
            <person name="Rai A."/>
            <person name="Jena J.K."/>
        </authorList>
    </citation>
    <scope>NUCLEOTIDE SEQUENCE [LARGE SCALE GENOMIC DNA]</scope>
    <source>
        <strain evidence="2">DASCIFA01</strain>
        <tissue evidence="2">Testis</tissue>
    </source>
</reference>
<dbReference type="SMART" id="SM00614">
    <property type="entry name" value="ZnF_BED"/>
    <property type="match status" value="1"/>
</dbReference>
<organism evidence="2 3">
    <name type="scientific">Labeo rohita</name>
    <name type="common">Indian major carp</name>
    <name type="synonym">Cyprinus rohita</name>
    <dbReference type="NCBI Taxonomy" id="84645"/>
    <lineage>
        <taxon>Eukaryota</taxon>
        <taxon>Metazoa</taxon>
        <taxon>Chordata</taxon>
        <taxon>Craniata</taxon>
        <taxon>Vertebrata</taxon>
        <taxon>Euteleostomi</taxon>
        <taxon>Actinopterygii</taxon>
        <taxon>Neopterygii</taxon>
        <taxon>Teleostei</taxon>
        <taxon>Ostariophysi</taxon>
        <taxon>Cypriniformes</taxon>
        <taxon>Cyprinidae</taxon>
        <taxon>Labeoninae</taxon>
        <taxon>Labeonini</taxon>
        <taxon>Labeo</taxon>
    </lineage>
</organism>
<dbReference type="EMBL" id="QBIY01011272">
    <property type="protein sequence ID" value="RXN33326.1"/>
    <property type="molecule type" value="Genomic_DNA"/>
</dbReference>
<dbReference type="AlphaFoldDB" id="A0A498NNH3"/>
<gene>
    <name evidence="2" type="ORF">ROHU_004323</name>
</gene>
<name>A0A498NNH3_LABRO</name>
<evidence type="ECO:0000313" key="2">
    <source>
        <dbReference type="EMBL" id="RXN33326.1"/>
    </source>
</evidence>
<sequence>MIPKVVSFGYKNYEVVNKKLIAVCKTCGSKITDGDATTSNFVRHLKLHKERLASRHIFNDWTTIVVFMGKCKFSGSWVNDPAFKDWLRPVVGNNRQAYCSVCKKNINVNWMGANALRSHMQSTKHKNGMRARREQLILPISAVCAAAPPPPPPQISATVGLLANATAPATSDLRVAMGATPTLRAEALWCLNTAVKHHSLNSNEGISELFKEMFPDSDIAKSFTCGKDKTGYIIRFGLASFFKKQLVDGINKAGPFVLMFDESLNQASKKKQLDIHVRYWEDDRVQSRYFGSQFLGHGRAEDLLHHIKSLLRRFVQRELTQDLTPLQLIKIDLTDEKNLVSPKSVDIGLGAESAIKELQSKPGFKVGELSVLTFRRECLQGLVKVVVKLQEKSPLKFKVVRQIACLDPSRMHRDPDWCIRQMKGIVQTFLQGKHLAGGIPAGDVIIQQFTSLLSLEGRGEQFRSFQPFKQHVDVFLHLTLSPSYMDLLRFCQSVLLLSHGQATMERGFSINKEVETCNLLGESLEALSESHLRVKMTPKTAQGLTKNLLASVASARSQYRLYLDQERNKRESDAQTQKRKAAEDELQELKQQRRVLDEVCAILENDANKLAEEAEGKAGSKMAQLITKSNTLRRRHKEKKEELVKMDKTIEEKAMELRHLP</sequence>
<keyword evidence="3" id="KW-1185">Reference proteome</keyword>
<dbReference type="PANTHER" id="PTHR37162:SF11">
    <property type="match status" value="1"/>
</dbReference>
<protein>
    <submittedName>
        <fullName evidence="2">Oxysterol-binding-related 5 isoform X1</fullName>
    </submittedName>
</protein>
<keyword evidence="1" id="KW-0175">Coiled coil</keyword>
<evidence type="ECO:0000313" key="3">
    <source>
        <dbReference type="Proteomes" id="UP000290572"/>
    </source>
</evidence>
<accession>A0A498NNH3</accession>
<dbReference type="PANTHER" id="PTHR37162">
    <property type="entry name" value="HAT FAMILY DIMERISATION DOMAINCONTAINING PROTEIN-RELATED"/>
    <property type="match status" value="1"/>
</dbReference>
<proteinExistence type="predicted"/>